<keyword evidence="4 7" id="KW-0055">Arginine biosynthesis</keyword>
<dbReference type="PANTHER" id="PTHR43814:SF1">
    <property type="entry name" value="ARGININOSUCCINATE LYASE"/>
    <property type="match status" value="1"/>
</dbReference>
<reference evidence="8 9" key="1">
    <citation type="submission" date="2015-12" db="EMBL/GenBank/DDBJ databases">
        <title>Complete genome of Roseateles depolymerans KCTC 42856.</title>
        <authorList>
            <person name="Kim K.M."/>
        </authorList>
    </citation>
    <scope>NUCLEOTIDE SEQUENCE [LARGE SCALE GENOMIC DNA]</scope>
    <source>
        <strain evidence="8 9">KCTC 42856</strain>
    </source>
</reference>
<dbReference type="Gene3D" id="1.20.200.10">
    <property type="entry name" value="Fumarase/aspartase (Central domain)"/>
    <property type="match status" value="1"/>
</dbReference>
<dbReference type="Gene3D" id="1.10.40.30">
    <property type="entry name" value="Fumarase/aspartase (C-terminal domain)"/>
    <property type="match status" value="1"/>
</dbReference>
<sequence>MSNPSDNQLANKSQAWSALFSEPMSDLVKRYTASVDFDKRLWDADIRGSLAHADMLAAQSIISAEDHASIQRGMAQIREEIESGRFEWKLDLEDVHLNIEARLTELVGLAGKRLHTGRSRNDQVATDVRLWLRGEIDVLVGLLTELQKVLVRQAERHADVILPGFTHLQVAQPVSFGHHMLAYVEMFARDAERLLDARKRVNRLPLGAAALAGTSYPLDRERVARTLGMEGVAQNSLDAVSDRDFAIEFSAAASLIMVHISRLSEELILWMSQAFGFIALPDRFCTGSSIMPQKKNPDVPELARGKSGRVVGHLIGLITLMKGQPLAYNKDNQEDKEPLFDTVDTLNDTLRIFADMMDGLTVKADAMERAALKGYATATDLADYLVKKGLPFRDAHEVVAHAVKTAQAQGVDLSALSLDALRQFDQRIENDVYEVLSLQGSLNARNVLGGTAPAQVREQVKRHLVRLGG</sequence>
<dbReference type="PATRIC" id="fig|76731.3.peg.3816"/>
<keyword evidence="6 7" id="KW-0456">Lyase</keyword>
<evidence type="ECO:0000256" key="5">
    <source>
        <dbReference type="ARBA" id="ARBA00022605"/>
    </source>
</evidence>
<dbReference type="Pfam" id="PF00206">
    <property type="entry name" value="Lyase_1"/>
    <property type="match status" value="1"/>
</dbReference>
<dbReference type="UniPathway" id="UPA00068">
    <property type="reaction ID" value="UER00114"/>
</dbReference>
<dbReference type="FunFam" id="1.10.275.10:FF:000002">
    <property type="entry name" value="Argininosuccinate lyase"/>
    <property type="match status" value="1"/>
</dbReference>
<comment type="catalytic activity">
    <reaction evidence="1 7">
        <text>2-(N(omega)-L-arginino)succinate = fumarate + L-arginine</text>
        <dbReference type="Rhea" id="RHEA:24020"/>
        <dbReference type="ChEBI" id="CHEBI:29806"/>
        <dbReference type="ChEBI" id="CHEBI:32682"/>
        <dbReference type="ChEBI" id="CHEBI:57472"/>
        <dbReference type="EC" id="4.3.2.1"/>
    </reaction>
</comment>
<evidence type="ECO:0000256" key="7">
    <source>
        <dbReference type="HAMAP-Rule" id="MF_00006"/>
    </source>
</evidence>
<dbReference type="InterPro" id="IPR009049">
    <property type="entry name" value="Argininosuccinate_lyase"/>
</dbReference>
<dbReference type="SUPFAM" id="SSF48557">
    <property type="entry name" value="L-aspartase-like"/>
    <property type="match status" value="1"/>
</dbReference>
<dbReference type="PANTHER" id="PTHR43814">
    <property type="entry name" value="ARGININOSUCCINATE LYASE"/>
    <property type="match status" value="1"/>
</dbReference>
<dbReference type="PRINTS" id="PR00145">
    <property type="entry name" value="ARGSUCLYASE"/>
</dbReference>
<dbReference type="InterPro" id="IPR020557">
    <property type="entry name" value="Fumarate_lyase_CS"/>
</dbReference>
<keyword evidence="7" id="KW-0963">Cytoplasm</keyword>
<name>A0A0U3MYU0_9BURK</name>
<evidence type="ECO:0000256" key="3">
    <source>
        <dbReference type="ARBA" id="ARBA00012338"/>
    </source>
</evidence>
<dbReference type="InterPro" id="IPR022761">
    <property type="entry name" value="Fumarate_lyase_N"/>
</dbReference>
<dbReference type="PROSITE" id="PS00163">
    <property type="entry name" value="FUMARATE_LYASES"/>
    <property type="match status" value="1"/>
</dbReference>
<dbReference type="PRINTS" id="PR00149">
    <property type="entry name" value="FUMRATELYASE"/>
</dbReference>
<dbReference type="OrthoDB" id="9769623at2"/>
<keyword evidence="5 7" id="KW-0028">Amino-acid biosynthesis</keyword>
<organism evidence="8 9">
    <name type="scientific">Roseateles depolymerans</name>
    <dbReference type="NCBI Taxonomy" id="76731"/>
    <lineage>
        <taxon>Bacteria</taxon>
        <taxon>Pseudomonadati</taxon>
        <taxon>Pseudomonadota</taxon>
        <taxon>Betaproteobacteria</taxon>
        <taxon>Burkholderiales</taxon>
        <taxon>Sphaerotilaceae</taxon>
        <taxon>Roseateles</taxon>
    </lineage>
</organism>
<dbReference type="InterPro" id="IPR008948">
    <property type="entry name" value="L-Aspartase-like"/>
</dbReference>
<evidence type="ECO:0000256" key="2">
    <source>
        <dbReference type="ARBA" id="ARBA00004941"/>
    </source>
</evidence>
<protein>
    <recommendedName>
        <fullName evidence="3 7">Argininosuccinate lyase</fullName>
        <shortName evidence="7">ASAL</shortName>
        <ecNumber evidence="3 7">4.3.2.1</ecNumber>
    </recommendedName>
    <alternativeName>
        <fullName evidence="7">Arginosuccinase</fullName>
    </alternativeName>
</protein>
<gene>
    <name evidence="7" type="primary">argH</name>
    <name evidence="8" type="ORF">RD2015_3725</name>
</gene>
<evidence type="ECO:0000256" key="4">
    <source>
        <dbReference type="ARBA" id="ARBA00022571"/>
    </source>
</evidence>
<evidence type="ECO:0000313" key="8">
    <source>
        <dbReference type="EMBL" id="ALV08179.1"/>
    </source>
</evidence>
<dbReference type="GO" id="GO:0042450">
    <property type="term" value="P:L-arginine biosynthetic process via ornithine"/>
    <property type="evidence" value="ECO:0007669"/>
    <property type="project" value="UniProtKB-UniRule"/>
</dbReference>
<dbReference type="InterPro" id="IPR000362">
    <property type="entry name" value="Fumarate_lyase_fam"/>
</dbReference>
<dbReference type="EMBL" id="CP013729">
    <property type="protein sequence ID" value="ALV08179.1"/>
    <property type="molecule type" value="Genomic_DNA"/>
</dbReference>
<dbReference type="InterPro" id="IPR029419">
    <property type="entry name" value="Arg_succ_lyase_C"/>
</dbReference>
<comment type="subcellular location">
    <subcellularLocation>
        <location evidence="7">Cytoplasm</location>
    </subcellularLocation>
</comment>
<dbReference type="HAMAP" id="MF_00006">
    <property type="entry name" value="Arg_succ_lyase"/>
    <property type="match status" value="1"/>
</dbReference>
<proteinExistence type="inferred from homology"/>
<dbReference type="Pfam" id="PF14698">
    <property type="entry name" value="ASL_C2"/>
    <property type="match status" value="1"/>
</dbReference>
<evidence type="ECO:0000256" key="6">
    <source>
        <dbReference type="ARBA" id="ARBA00023239"/>
    </source>
</evidence>
<dbReference type="Gene3D" id="1.10.275.10">
    <property type="entry name" value="Fumarase/aspartase (N-terminal domain)"/>
    <property type="match status" value="1"/>
</dbReference>
<dbReference type="Proteomes" id="UP000060699">
    <property type="component" value="Chromosome"/>
</dbReference>
<dbReference type="GO" id="GO:0005829">
    <property type="term" value="C:cytosol"/>
    <property type="evidence" value="ECO:0007669"/>
    <property type="project" value="TreeGrafter"/>
</dbReference>
<dbReference type="RefSeq" id="WP_058936181.1">
    <property type="nucleotide sequence ID" value="NZ_CP013729.1"/>
</dbReference>
<dbReference type="KEGG" id="rdp:RD2015_3725"/>
<evidence type="ECO:0000256" key="1">
    <source>
        <dbReference type="ARBA" id="ARBA00000985"/>
    </source>
</evidence>
<comment type="similarity">
    <text evidence="7">Belongs to the lyase 1 family. Argininosuccinate lyase subfamily.</text>
</comment>
<dbReference type="FunFam" id="1.20.200.10:FF:000015">
    <property type="entry name" value="argininosuccinate lyase isoform X2"/>
    <property type="match status" value="1"/>
</dbReference>
<dbReference type="NCBIfam" id="TIGR00838">
    <property type="entry name" value="argH"/>
    <property type="match status" value="1"/>
</dbReference>
<dbReference type="AlphaFoldDB" id="A0A0U3MYU0"/>
<comment type="pathway">
    <text evidence="2 7">Amino-acid biosynthesis; L-arginine biosynthesis; L-arginine from L-ornithine and carbamoyl phosphate: step 3/3.</text>
</comment>
<evidence type="ECO:0000313" key="9">
    <source>
        <dbReference type="Proteomes" id="UP000060699"/>
    </source>
</evidence>
<dbReference type="FunFam" id="1.10.40.30:FF:000001">
    <property type="entry name" value="Argininosuccinate lyase"/>
    <property type="match status" value="1"/>
</dbReference>
<dbReference type="STRING" id="76731.RD2015_3725"/>
<keyword evidence="9" id="KW-1185">Reference proteome</keyword>
<accession>A0A0U3MYU0</accession>
<dbReference type="GO" id="GO:0004056">
    <property type="term" value="F:argininosuccinate lyase activity"/>
    <property type="evidence" value="ECO:0007669"/>
    <property type="project" value="UniProtKB-UniRule"/>
</dbReference>
<dbReference type="CDD" id="cd01359">
    <property type="entry name" value="Argininosuccinate_lyase"/>
    <property type="match status" value="1"/>
</dbReference>
<dbReference type="InterPro" id="IPR024083">
    <property type="entry name" value="Fumarase/histidase_N"/>
</dbReference>
<dbReference type="EC" id="4.3.2.1" evidence="3 7"/>